<keyword evidence="4" id="KW-1185">Reference proteome</keyword>
<accession>A0ABP7Q8X4</accession>
<dbReference type="Gene3D" id="3.40.50.2000">
    <property type="entry name" value="Glycogen Phosphorylase B"/>
    <property type="match status" value="2"/>
</dbReference>
<organism evidence="3 4">
    <name type="scientific">Allohahella marinimesophila</name>
    <dbReference type="NCBI Taxonomy" id="1054972"/>
    <lineage>
        <taxon>Bacteria</taxon>
        <taxon>Pseudomonadati</taxon>
        <taxon>Pseudomonadota</taxon>
        <taxon>Gammaproteobacteria</taxon>
        <taxon>Oceanospirillales</taxon>
        <taxon>Hahellaceae</taxon>
        <taxon>Allohahella</taxon>
    </lineage>
</organism>
<name>A0ABP7Q8X4_9GAMM</name>
<dbReference type="InterPro" id="IPR001296">
    <property type="entry name" value="Glyco_trans_1"/>
</dbReference>
<proteinExistence type="predicted"/>
<evidence type="ECO:0000259" key="2">
    <source>
        <dbReference type="Pfam" id="PF00534"/>
    </source>
</evidence>
<reference evidence="4" key="1">
    <citation type="journal article" date="2019" name="Int. J. Syst. Evol. Microbiol.">
        <title>The Global Catalogue of Microorganisms (GCM) 10K type strain sequencing project: providing services to taxonomists for standard genome sequencing and annotation.</title>
        <authorList>
            <consortium name="The Broad Institute Genomics Platform"/>
            <consortium name="The Broad Institute Genome Sequencing Center for Infectious Disease"/>
            <person name="Wu L."/>
            <person name="Ma J."/>
        </authorList>
    </citation>
    <scope>NUCLEOTIDE SEQUENCE [LARGE SCALE GENOMIC DNA]</scope>
    <source>
        <strain evidence="4">JCM 17555</strain>
    </source>
</reference>
<dbReference type="Proteomes" id="UP001501337">
    <property type="component" value="Unassembled WGS sequence"/>
</dbReference>
<comment type="caution">
    <text evidence="3">The sequence shown here is derived from an EMBL/GenBank/DDBJ whole genome shotgun (WGS) entry which is preliminary data.</text>
</comment>
<gene>
    <name evidence="3" type="ORF">GCM10022278_38380</name>
</gene>
<evidence type="ECO:0000313" key="3">
    <source>
        <dbReference type="EMBL" id="GAA3978020.1"/>
    </source>
</evidence>
<dbReference type="PANTHER" id="PTHR46401:SF2">
    <property type="entry name" value="GLYCOSYLTRANSFERASE WBBK-RELATED"/>
    <property type="match status" value="1"/>
</dbReference>
<evidence type="ECO:0000256" key="1">
    <source>
        <dbReference type="ARBA" id="ARBA00022679"/>
    </source>
</evidence>
<evidence type="ECO:0000313" key="4">
    <source>
        <dbReference type="Proteomes" id="UP001501337"/>
    </source>
</evidence>
<sequence length="400" mass="45086">MPKESNDQRKVILVALHTPVNTGYAIEPLERLFFETALELVAEPRDVLLSYADLSTGRPRWLDDYPDARFPDLDTDQIRVLEAPYRDGSEAFHERFAGELREAGVNCVIGFDLQVNLPVIRAMRKGGAKRIATYWGAPMSSLNSGLKLMMKRIEVAFRRYQPDHYLFESIGMQDTAVLGRGIPRKRTGIVRLGVDPDKFTTRTTEGYLESEFNIPDERKTFFYAGHMEARKGVDIIVQALAHVVNELGREDIHVLICGNKGNEAETFDKYYKGTKAVDYLTFGGYRSDIATILPNCYASIIASTGWDSFPRSSLEMAVSGLPLLVSNLPGLNETVDPGETGFLFETGNYKALAQRMVQLADDPALRQQMSRASVSRVHASFTVSHQRENFRIAMQRIFKW</sequence>
<dbReference type="RefSeq" id="WP_344809447.1">
    <property type="nucleotide sequence ID" value="NZ_BAABBO010000022.1"/>
</dbReference>
<dbReference type="SUPFAM" id="SSF53756">
    <property type="entry name" value="UDP-Glycosyltransferase/glycogen phosphorylase"/>
    <property type="match status" value="1"/>
</dbReference>
<protein>
    <recommendedName>
        <fullName evidence="2">Glycosyl transferase family 1 domain-containing protein</fullName>
    </recommendedName>
</protein>
<feature type="domain" description="Glycosyl transferase family 1" evidence="2">
    <location>
        <begin position="211"/>
        <end position="372"/>
    </location>
</feature>
<dbReference type="CDD" id="cd03801">
    <property type="entry name" value="GT4_PimA-like"/>
    <property type="match status" value="1"/>
</dbReference>
<dbReference type="PANTHER" id="PTHR46401">
    <property type="entry name" value="GLYCOSYLTRANSFERASE WBBK-RELATED"/>
    <property type="match status" value="1"/>
</dbReference>
<dbReference type="Pfam" id="PF00534">
    <property type="entry name" value="Glycos_transf_1"/>
    <property type="match status" value="1"/>
</dbReference>
<keyword evidence="1" id="KW-0808">Transferase</keyword>
<dbReference type="EMBL" id="BAABBO010000022">
    <property type="protein sequence ID" value="GAA3978020.1"/>
    <property type="molecule type" value="Genomic_DNA"/>
</dbReference>